<evidence type="ECO:0000256" key="1">
    <source>
        <dbReference type="SAM" id="MobiDB-lite"/>
    </source>
</evidence>
<reference evidence="2 3" key="1">
    <citation type="journal article" date="2018" name="Mol. Biol. Evol.">
        <title>Broad Genomic Sampling Reveals a Smut Pathogenic Ancestry of the Fungal Clade Ustilaginomycotina.</title>
        <authorList>
            <person name="Kijpornyongpan T."/>
            <person name="Mondo S.J."/>
            <person name="Barry K."/>
            <person name="Sandor L."/>
            <person name="Lee J."/>
            <person name="Lipzen A."/>
            <person name="Pangilinan J."/>
            <person name="LaButti K."/>
            <person name="Hainaut M."/>
            <person name="Henrissat B."/>
            <person name="Grigoriev I.V."/>
            <person name="Spatafora J.W."/>
            <person name="Aime M.C."/>
        </authorList>
    </citation>
    <scope>NUCLEOTIDE SEQUENCE [LARGE SCALE GENOMIC DNA]</scope>
    <source>
        <strain evidence="2 3">MCA 3645</strain>
    </source>
</reference>
<gene>
    <name evidence="2" type="ORF">BCV70DRAFT_5624</name>
</gene>
<feature type="compositionally biased region" description="Basic and acidic residues" evidence="1">
    <location>
        <begin position="476"/>
        <end position="488"/>
    </location>
</feature>
<name>A0A317XXX8_9BASI</name>
<dbReference type="Proteomes" id="UP000246740">
    <property type="component" value="Unassembled WGS sequence"/>
</dbReference>
<feature type="compositionally biased region" description="Basic and acidic residues" evidence="1">
    <location>
        <begin position="400"/>
        <end position="432"/>
    </location>
</feature>
<feature type="compositionally biased region" description="Acidic residues" evidence="1">
    <location>
        <begin position="381"/>
        <end position="399"/>
    </location>
</feature>
<organism evidence="2 3">
    <name type="scientific">Testicularia cyperi</name>
    <dbReference type="NCBI Taxonomy" id="1882483"/>
    <lineage>
        <taxon>Eukaryota</taxon>
        <taxon>Fungi</taxon>
        <taxon>Dikarya</taxon>
        <taxon>Basidiomycota</taxon>
        <taxon>Ustilaginomycotina</taxon>
        <taxon>Ustilaginomycetes</taxon>
        <taxon>Ustilaginales</taxon>
        <taxon>Anthracoideaceae</taxon>
        <taxon>Testicularia</taxon>
    </lineage>
</organism>
<feature type="region of interest" description="Disordered" evidence="1">
    <location>
        <begin position="332"/>
        <end position="524"/>
    </location>
</feature>
<dbReference type="AlphaFoldDB" id="A0A317XXX8"/>
<feature type="compositionally biased region" description="Acidic residues" evidence="1">
    <location>
        <begin position="173"/>
        <end position="185"/>
    </location>
</feature>
<proteinExistence type="predicted"/>
<accession>A0A317XXX8</accession>
<sequence>MQSAGGFIIDDPASVLALEHRAQPEDRHIQTEPEVHDTLATPKPLSAKQEAKLRSFLDETLDNLSRGYRKRFDSSSTLRTLPLYLEEWRRILGVLGRIPPYGSGGTNLLLSYLLRCSTDLCEGIAGYGLGMEIEERRRTSRRVKSSAATPATQEMAPDSSSADNVGPQSDNQQLEEDAEQDEDDDLMHETISSRNSQLNSVLQTLDLLDRVWTSILRGNMINFPVASANARLAFAEVTEGAHEGTSRSSNAAPYRARFEATTGPRHSTSSLVPSPAIDGRFVPGYPVLTASSVRESVPIHGGRGNRTVGVTDQVRLRNIAISSREKLFAWMRSELDAPSPPTMDDGDERKEAEPEEPADNTIKGMFSSKKGPAGTQLADAVENEDENGDEDPEMEDVDIDEHPDISEEGYDPKQDTDEHRHYQDLFDRKIDPDAEDEDEDEDEKDQHQTPSSPLRDNASVGQDLGASVAGMVNGVRGDDHPSKRKRDDAEDEEHVDEVMNASSSSKRIRSDSEDGAGTEHVRMSRSEVGSLEFSMADAIGQWDLAFTRLFSRTLRTLSDLAEFSHKGGNQAGRSVPNYTTGLSAAANVGNDAEDDLAE</sequence>
<dbReference type="InParanoid" id="A0A317XXX8"/>
<evidence type="ECO:0000313" key="3">
    <source>
        <dbReference type="Proteomes" id="UP000246740"/>
    </source>
</evidence>
<feature type="region of interest" description="Disordered" evidence="1">
    <location>
        <begin position="136"/>
        <end position="185"/>
    </location>
</feature>
<protein>
    <submittedName>
        <fullName evidence="2">Uncharacterized protein</fullName>
    </submittedName>
</protein>
<dbReference type="EMBL" id="KZ819188">
    <property type="protein sequence ID" value="PWZ02758.1"/>
    <property type="molecule type" value="Genomic_DNA"/>
</dbReference>
<feature type="compositionally biased region" description="Acidic residues" evidence="1">
    <location>
        <begin position="433"/>
        <end position="443"/>
    </location>
</feature>
<evidence type="ECO:0000313" key="2">
    <source>
        <dbReference type="EMBL" id="PWZ02758.1"/>
    </source>
</evidence>
<feature type="compositionally biased region" description="Polar residues" evidence="1">
    <location>
        <begin position="146"/>
        <end position="169"/>
    </location>
</feature>
<keyword evidence="3" id="KW-1185">Reference proteome</keyword>
<dbReference type="OrthoDB" id="2574879at2759"/>
<feature type="compositionally biased region" description="Basic and acidic residues" evidence="1">
    <location>
        <begin position="508"/>
        <end position="524"/>
    </location>
</feature>